<feature type="repeat" description="NHL" evidence="2">
    <location>
        <begin position="100"/>
        <end position="140"/>
    </location>
</feature>
<protein>
    <recommendedName>
        <fullName evidence="5">Phage tail protein domain-containing protein</fullName>
    </recommendedName>
</protein>
<dbReference type="AlphaFoldDB" id="A0A2K8MAJ7"/>
<dbReference type="PROSITE" id="PS51125">
    <property type="entry name" value="NHL"/>
    <property type="match status" value="2"/>
</dbReference>
<keyword evidence="4" id="KW-1185">Reference proteome</keyword>
<organism evidence="3 4">
    <name type="scientific">Sphingomonas psychrotolerans</name>
    <dbReference type="NCBI Taxonomy" id="1327635"/>
    <lineage>
        <taxon>Bacteria</taxon>
        <taxon>Pseudomonadati</taxon>
        <taxon>Pseudomonadota</taxon>
        <taxon>Alphaproteobacteria</taxon>
        <taxon>Sphingomonadales</taxon>
        <taxon>Sphingomonadaceae</taxon>
        <taxon>Sphingomonas</taxon>
    </lineage>
</organism>
<reference evidence="3 4" key="1">
    <citation type="submission" date="2017-11" db="EMBL/GenBank/DDBJ databases">
        <title>Complete genome sequence of Sphingomonas sp. Strain Cra20, a psychrotolerant potential plant growth promoting rhizobacteria.</title>
        <authorList>
            <person name="Luo Y."/>
        </authorList>
    </citation>
    <scope>NUCLEOTIDE SEQUENCE [LARGE SCALE GENOMIC DNA]</scope>
    <source>
        <strain evidence="3 4">Cra20</strain>
    </source>
</reference>
<dbReference type="PANTHER" id="PTHR24104:SF25">
    <property type="entry name" value="PROTEIN LIN-41"/>
    <property type="match status" value="1"/>
</dbReference>
<dbReference type="GO" id="GO:0008270">
    <property type="term" value="F:zinc ion binding"/>
    <property type="evidence" value="ECO:0007669"/>
    <property type="project" value="UniProtKB-KW"/>
</dbReference>
<dbReference type="InterPro" id="IPR011748">
    <property type="entry name" value="Unchr_phage_tail-like"/>
</dbReference>
<dbReference type="Pfam" id="PF09684">
    <property type="entry name" value="Tail_P2_I"/>
    <property type="match status" value="1"/>
</dbReference>
<dbReference type="KEGG" id="sphc:CVN68_02005"/>
<evidence type="ECO:0000313" key="3">
    <source>
        <dbReference type="EMBL" id="ATY30908.1"/>
    </source>
</evidence>
<dbReference type="InterPro" id="IPR050952">
    <property type="entry name" value="TRIM-NHL_E3_ligases"/>
</dbReference>
<dbReference type="InterPro" id="IPR001258">
    <property type="entry name" value="NHL_repeat"/>
</dbReference>
<sequence>MTAQALLDRLRPGRDANDSTWSLVRYPADWRAGAASGLTWDAGNAALELTPIAQPSLYAPWLPNAAVAAPDGTLYAVDTDRDLLLQRGPCAEGFSAVPGIGGHGFATGRFDMPTGVTVDAAGRVYVADAGNARVQVLLPQAGAVLAVLAEGLVTPVHVAVAEDGAIYVADRGTGSVHVFTSGFAAAGVHPLASSDPWTGEDWTLPPEAEPLGIAVLPDGTLAIFDPARPALWHMCTDGTPLEALAWPSAGTLPGWAPLAGRFGAEGEIVLGPIDGGVHNLAWHRIAIDADLPPGTALSIQSFASNANTASARIWSPRAPVPVVAGDLRDGEADRLILPDAGGWALSRLGRLDRATPVIHRFGDDAPGGAAGFTLPAGAARRLAVGDLVAFATAAGGRFEARITAASDTAATLATGGASADFIAPSSARLAARDGIPLPYGPLDLGFLDLDFAAIGLGGLNRDGQPEPLALPHALAMLLKPGDVVRLGALASRFEVIALDDAPVSFALDVALPGAAIDFIGATLTLVESTGRLVVEADLPHEATPPGTHVSLFGDVHIETPAIAALDPASRTIWLTAPLAGDVTAADWRGVQFADPAATDRGRYLWVRLRLIGATVRPAEGVGLPVEATATPSVRALRLIAPRPSLLHWLPAIFSRRDAAEEAPGANFLERFLTLFEGDLTRIETAYESVSRLLNPQAADAEWLRFVGAWLDLAFDPSWPIEGQRQLVLEGAKLQAGSGTPASLARYIEIYTGHPPTITEGFRQRPSDPIELGLRGALGVAPLGGAAIDPVNFAHRFTVSVRLAEDRDRAAARATVRRIVETMKPAHTSVAIDFGRGAAGGIGVDGAIGDIVIPGPEASDPCACDPAVERARGLPFPGHLAAGFQIGGTIAASRHSG</sequence>
<dbReference type="Proteomes" id="UP000229081">
    <property type="component" value="Chromosome"/>
</dbReference>
<evidence type="ECO:0000256" key="1">
    <source>
        <dbReference type="ARBA" id="ARBA00022737"/>
    </source>
</evidence>
<dbReference type="EMBL" id="CP024923">
    <property type="protein sequence ID" value="ATY30908.1"/>
    <property type="molecule type" value="Genomic_DNA"/>
</dbReference>
<accession>A0A2K8MAJ7</accession>
<keyword evidence="1" id="KW-0677">Repeat</keyword>
<feature type="repeat" description="NHL" evidence="2">
    <location>
        <begin position="152"/>
        <end position="182"/>
    </location>
</feature>
<proteinExistence type="predicted"/>
<dbReference type="PANTHER" id="PTHR24104">
    <property type="entry name" value="E3 UBIQUITIN-PROTEIN LIGASE NHLRC1-RELATED"/>
    <property type="match status" value="1"/>
</dbReference>
<dbReference type="RefSeq" id="WP_100280719.1">
    <property type="nucleotide sequence ID" value="NZ_CP024923.1"/>
</dbReference>
<dbReference type="InterPro" id="IPR011042">
    <property type="entry name" value="6-blade_b-propeller_TolB-like"/>
</dbReference>
<gene>
    <name evidence="3" type="ORF">CVN68_02005</name>
</gene>
<dbReference type="InterPro" id="IPR006521">
    <property type="entry name" value="Tail_protein_I"/>
</dbReference>
<evidence type="ECO:0008006" key="5">
    <source>
        <dbReference type="Google" id="ProtNLM"/>
    </source>
</evidence>
<evidence type="ECO:0000313" key="4">
    <source>
        <dbReference type="Proteomes" id="UP000229081"/>
    </source>
</evidence>
<dbReference type="Pfam" id="PF01436">
    <property type="entry name" value="NHL"/>
    <property type="match status" value="1"/>
</dbReference>
<name>A0A2K8MAJ7_9SPHN</name>
<dbReference type="OrthoDB" id="9792285at2"/>
<dbReference type="Gene3D" id="2.120.10.30">
    <property type="entry name" value="TolB, C-terminal domain"/>
    <property type="match status" value="1"/>
</dbReference>
<dbReference type="NCBIfam" id="TIGR02242">
    <property type="entry name" value="tail_TIGR02242"/>
    <property type="match status" value="1"/>
</dbReference>
<dbReference type="SUPFAM" id="SSF63829">
    <property type="entry name" value="Calcium-dependent phosphotriesterase"/>
    <property type="match status" value="1"/>
</dbReference>
<evidence type="ECO:0000256" key="2">
    <source>
        <dbReference type="PROSITE-ProRule" id="PRU00504"/>
    </source>
</evidence>